<evidence type="ECO:0000313" key="2">
    <source>
        <dbReference type="EMBL" id="MFC7315757.1"/>
    </source>
</evidence>
<keyword evidence="3" id="KW-1185">Reference proteome</keyword>
<evidence type="ECO:0008006" key="4">
    <source>
        <dbReference type="Google" id="ProtNLM"/>
    </source>
</evidence>
<dbReference type="EMBL" id="JBHTBF010000001">
    <property type="protein sequence ID" value="MFC7315757.1"/>
    <property type="molecule type" value="Genomic_DNA"/>
</dbReference>
<proteinExistence type="predicted"/>
<keyword evidence="1" id="KW-0812">Transmembrane</keyword>
<sequence>MEKYVMFPELAGVAALAVAGGLALALVVLIARWCVGGSTEGSPNPSTDRTSERVVSVSVTALLDLAWIVPGISLLTVSALVLYRWVGR</sequence>
<reference evidence="2 3" key="1">
    <citation type="journal article" date="2019" name="Int. J. Syst. Evol. Microbiol.">
        <title>The Global Catalogue of Microorganisms (GCM) 10K type strain sequencing project: providing services to taxonomists for standard genome sequencing and annotation.</title>
        <authorList>
            <consortium name="The Broad Institute Genomics Platform"/>
            <consortium name="The Broad Institute Genome Sequencing Center for Infectious Disease"/>
            <person name="Wu L."/>
            <person name="Ma J."/>
        </authorList>
    </citation>
    <scope>NUCLEOTIDE SEQUENCE [LARGE SCALE GENOMIC DNA]</scope>
    <source>
        <strain evidence="2 3">PSR21</strain>
    </source>
</reference>
<accession>A0ABD6A634</accession>
<evidence type="ECO:0000256" key="1">
    <source>
        <dbReference type="SAM" id="Phobius"/>
    </source>
</evidence>
<organism evidence="2 3">
    <name type="scientific">Halomarina halobia</name>
    <dbReference type="NCBI Taxonomy" id="3033386"/>
    <lineage>
        <taxon>Archaea</taxon>
        <taxon>Methanobacteriati</taxon>
        <taxon>Methanobacteriota</taxon>
        <taxon>Stenosarchaea group</taxon>
        <taxon>Halobacteria</taxon>
        <taxon>Halobacteriales</taxon>
        <taxon>Natronomonadaceae</taxon>
        <taxon>Halomarina</taxon>
    </lineage>
</organism>
<gene>
    <name evidence="2" type="ORF">ACFQPE_02970</name>
</gene>
<feature type="transmembrane region" description="Helical" evidence="1">
    <location>
        <begin position="65"/>
        <end position="86"/>
    </location>
</feature>
<dbReference type="RefSeq" id="WP_276305159.1">
    <property type="nucleotide sequence ID" value="NZ_CP119992.1"/>
</dbReference>
<protein>
    <recommendedName>
        <fullName evidence="4">Cox cluster protein</fullName>
    </recommendedName>
</protein>
<dbReference type="Proteomes" id="UP001596547">
    <property type="component" value="Unassembled WGS sequence"/>
</dbReference>
<dbReference type="GeneID" id="79314732"/>
<dbReference type="AlphaFoldDB" id="A0ABD6A634"/>
<evidence type="ECO:0000313" key="3">
    <source>
        <dbReference type="Proteomes" id="UP001596547"/>
    </source>
</evidence>
<keyword evidence="1" id="KW-1133">Transmembrane helix</keyword>
<keyword evidence="1" id="KW-0472">Membrane</keyword>
<comment type="caution">
    <text evidence="2">The sequence shown here is derived from an EMBL/GenBank/DDBJ whole genome shotgun (WGS) entry which is preliminary data.</text>
</comment>
<name>A0ABD6A634_9EURY</name>